<dbReference type="InterPro" id="IPR042098">
    <property type="entry name" value="TauD-like_sf"/>
</dbReference>
<dbReference type="Pfam" id="PF02668">
    <property type="entry name" value="TauD"/>
    <property type="match status" value="1"/>
</dbReference>
<keyword evidence="1" id="KW-0560">Oxidoreductase</keyword>
<dbReference type="Gene3D" id="3.60.130.10">
    <property type="entry name" value="Clavaminate synthase-like"/>
    <property type="match status" value="1"/>
</dbReference>
<keyword evidence="4" id="KW-1185">Reference proteome</keyword>
<sequence length="346" mass="38727">MAMEGLLSSSLACSRPKLGEAEGFKRAWDELEAYVRARPVLTDQHLSSYHADGCCLVRLGGKIVEADACHKTTPSQRRAGQADLDTLADLALLAVARELVILRPHEVCNVQSFQELYGGRLISDIIPEAHHVDFNGTECRRDHTKEQPPMRLHVDDCDHGCSPAVQLLLGIKNVNQTPTTVALVPKEEELLAAGIRVDLLREPLYQHQPPSITATSAVPLRPVLYGAKERPRIQADVKSTRGIRQDAAEAWEDLHRFLQKKTRFVALAPGDVLVLDNTRVLHGRGSLQPVEDSANRRWVKRLWLTGTATEKTLATCHNPLQRHPRVFSRQLAYDRTKPMLNPMEHF</sequence>
<protein>
    <recommendedName>
        <fullName evidence="2">TauD/TfdA-like domain-containing protein</fullName>
    </recommendedName>
</protein>
<feature type="domain" description="TauD/TfdA-like" evidence="2">
    <location>
        <begin position="201"/>
        <end position="303"/>
    </location>
</feature>
<dbReference type="InterPro" id="IPR003819">
    <property type="entry name" value="TauD/TfdA-like"/>
</dbReference>
<evidence type="ECO:0000259" key="2">
    <source>
        <dbReference type="Pfam" id="PF02668"/>
    </source>
</evidence>
<proteinExistence type="predicted"/>
<accession>A0A812XML0</accession>
<dbReference type="AlphaFoldDB" id="A0A812XML0"/>
<evidence type="ECO:0000313" key="4">
    <source>
        <dbReference type="Proteomes" id="UP000601435"/>
    </source>
</evidence>
<dbReference type="SUPFAM" id="SSF51197">
    <property type="entry name" value="Clavaminate synthase-like"/>
    <property type="match status" value="1"/>
</dbReference>
<reference evidence="3" key="1">
    <citation type="submission" date="2021-02" db="EMBL/GenBank/DDBJ databases">
        <authorList>
            <person name="Dougan E. K."/>
            <person name="Rhodes N."/>
            <person name="Thang M."/>
            <person name="Chan C."/>
        </authorList>
    </citation>
    <scope>NUCLEOTIDE SEQUENCE</scope>
</reference>
<organism evidence="3 4">
    <name type="scientific">Symbiodinium necroappetens</name>
    <dbReference type="NCBI Taxonomy" id="1628268"/>
    <lineage>
        <taxon>Eukaryota</taxon>
        <taxon>Sar</taxon>
        <taxon>Alveolata</taxon>
        <taxon>Dinophyceae</taxon>
        <taxon>Suessiales</taxon>
        <taxon>Symbiodiniaceae</taxon>
        <taxon>Symbiodinium</taxon>
    </lineage>
</organism>
<evidence type="ECO:0000313" key="3">
    <source>
        <dbReference type="EMBL" id="CAE7736536.1"/>
    </source>
</evidence>
<dbReference type="Proteomes" id="UP000601435">
    <property type="component" value="Unassembled WGS sequence"/>
</dbReference>
<comment type="caution">
    <text evidence="3">The sequence shown here is derived from an EMBL/GenBank/DDBJ whole genome shotgun (WGS) entry which is preliminary data.</text>
</comment>
<dbReference type="EMBL" id="CAJNJA010037663">
    <property type="protein sequence ID" value="CAE7736536.1"/>
    <property type="molecule type" value="Genomic_DNA"/>
</dbReference>
<name>A0A812XML0_9DINO</name>
<dbReference type="OrthoDB" id="406634at2759"/>
<gene>
    <name evidence="3" type="ORF">SNEC2469_LOCUS21281</name>
</gene>
<evidence type="ECO:0000256" key="1">
    <source>
        <dbReference type="ARBA" id="ARBA00023002"/>
    </source>
</evidence>
<dbReference type="GO" id="GO:0016491">
    <property type="term" value="F:oxidoreductase activity"/>
    <property type="evidence" value="ECO:0007669"/>
    <property type="project" value="UniProtKB-KW"/>
</dbReference>